<comment type="caution">
    <text evidence="3">The sequence shown here is derived from an EMBL/GenBank/DDBJ whole genome shotgun (WGS) entry which is preliminary data.</text>
</comment>
<dbReference type="RefSeq" id="WP_138728329.1">
    <property type="nucleotide sequence ID" value="NZ_SRMP02000023.1"/>
</dbReference>
<feature type="domain" description="Fibronectin type-III" evidence="2">
    <location>
        <begin position="36"/>
        <end position="137"/>
    </location>
</feature>
<feature type="transmembrane region" description="Helical" evidence="1">
    <location>
        <begin position="7"/>
        <end position="25"/>
    </location>
</feature>
<dbReference type="CDD" id="cd00063">
    <property type="entry name" value="FN3"/>
    <property type="match status" value="1"/>
</dbReference>
<dbReference type="SUPFAM" id="SSF49265">
    <property type="entry name" value="Fibronectin type III"/>
    <property type="match status" value="1"/>
</dbReference>
<dbReference type="InterPro" id="IPR033427">
    <property type="entry name" value="DUF5123"/>
</dbReference>
<dbReference type="Proteomes" id="UP001517367">
    <property type="component" value="Unassembled WGS sequence"/>
</dbReference>
<reference evidence="3 4" key="1">
    <citation type="submission" date="2024-12" db="EMBL/GenBank/DDBJ databases">
        <authorList>
            <person name="Hu S."/>
        </authorList>
    </citation>
    <scope>NUCLEOTIDE SEQUENCE [LARGE SCALE GENOMIC DNA]</scope>
    <source>
        <strain evidence="3 4">P-25</strain>
    </source>
</reference>
<dbReference type="InterPro" id="IPR013783">
    <property type="entry name" value="Ig-like_fold"/>
</dbReference>
<keyword evidence="1" id="KW-1133">Transmembrane helix</keyword>
<dbReference type="Pfam" id="PF17161">
    <property type="entry name" value="DUF5123"/>
    <property type="match status" value="1"/>
</dbReference>
<dbReference type="InterPro" id="IPR036116">
    <property type="entry name" value="FN3_sf"/>
</dbReference>
<keyword evidence="1" id="KW-0812">Transmembrane</keyword>
<organism evidence="3 4">
    <name type="scientific">Pedobacter helvus</name>
    <dbReference type="NCBI Taxonomy" id="2563444"/>
    <lineage>
        <taxon>Bacteria</taxon>
        <taxon>Pseudomonadati</taxon>
        <taxon>Bacteroidota</taxon>
        <taxon>Sphingobacteriia</taxon>
        <taxon>Sphingobacteriales</taxon>
        <taxon>Sphingobacteriaceae</taxon>
        <taxon>Pedobacter</taxon>
    </lineage>
</organism>
<dbReference type="Gene3D" id="2.60.40.10">
    <property type="entry name" value="Immunoglobulins"/>
    <property type="match status" value="1"/>
</dbReference>
<dbReference type="PROSITE" id="PS50853">
    <property type="entry name" value="FN3"/>
    <property type="match status" value="1"/>
</dbReference>
<evidence type="ECO:0000259" key="2">
    <source>
        <dbReference type="PROSITE" id="PS50853"/>
    </source>
</evidence>
<name>A0ABW9JKN5_9SPHI</name>
<dbReference type="EMBL" id="SRMP02000023">
    <property type="protein sequence ID" value="MFN0292271.1"/>
    <property type="molecule type" value="Genomic_DNA"/>
</dbReference>
<protein>
    <submittedName>
        <fullName evidence="3">DUF5123 domain-containing protein</fullName>
    </submittedName>
</protein>
<evidence type="ECO:0000256" key="1">
    <source>
        <dbReference type="SAM" id="Phobius"/>
    </source>
</evidence>
<accession>A0ABW9JKN5</accession>
<dbReference type="InterPro" id="IPR011050">
    <property type="entry name" value="Pectin_lyase_fold/virulence"/>
</dbReference>
<dbReference type="InterPro" id="IPR003961">
    <property type="entry name" value="FN3_dom"/>
</dbReference>
<evidence type="ECO:0000313" key="4">
    <source>
        <dbReference type="Proteomes" id="UP001517367"/>
    </source>
</evidence>
<sequence length="536" mass="57323">MKNIKEYTIVKIMMLAMLVGLMITGCKKNENENLEPPRIFKPGEVSISAGETSAKLKWVEPIFSEGKPLTYTVDFSTDDAFTTIAYTKVVDTAGITVTDENLQTRTPYYARIKANAYQDQPESKYMFSEAFQITGLQLFDAVDEDDLTRTGATLRFTATTGLTSIVLKPTTGATVTVPLTAGDAAAGLKAITGLTAQTAYTATLMLGTRSVGFVEFTTLAPLPTGADVVTLTATDDLAAMIQAATASTRFVLLQGTQYNSDATVLLPAGIDISIIGEAGPVKPIVSLSLITLPTTGGKLHFENVDVTGYANGNAATTKRQYLINQGTASTMEEISFENCDIRNFANTPFRLQGSNAITINKLIVNRCFIKDVGVNGTNGTYAFINTNTASGKFNNIALTNSTFVEIGYGLIVHNSAPSVTVAIENNTFYNVIGNGRYLIDYSTQVVSSSYTFKSNIIGKTYAPANTGRGMRGGTTPVAESNYLTSDATISANPIPQITNYSGTSLDLFTDPATDNFKIKDNTFAGRSSVGDPRGRL</sequence>
<keyword evidence="4" id="KW-1185">Reference proteome</keyword>
<dbReference type="SUPFAM" id="SSF51126">
    <property type="entry name" value="Pectin lyase-like"/>
    <property type="match status" value="1"/>
</dbReference>
<evidence type="ECO:0000313" key="3">
    <source>
        <dbReference type="EMBL" id="MFN0292271.1"/>
    </source>
</evidence>
<keyword evidence="1" id="KW-0472">Membrane</keyword>
<dbReference type="PROSITE" id="PS51257">
    <property type="entry name" value="PROKAR_LIPOPROTEIN"/>
    <property type="match status" value="1"/>
</dbReference>
<proteinExistence type="predicted"/>
<gene>
    <name evidence="3" type="ORF">E5L68_012770</name>
</gene>